<dbReference type="Pfam" id="PF00067">
    <property type="entry name" value="p450"/>
    <property type="match status" value="5"/>
</dbReference>
<comment type="cofactor">
    <cofactor evidence="1 14">
        <name>heme</name>
        <dbReference type="ChEBI" id="CHEBI:30413"/>
    </cofactor>
</comment>
<keyword evidence="12" id="KW-0503">Monooxygenase</keyword>
<dbReference type="FunFam" id="1.10.630.10:FF:000035">
    <property type="entry name" value="CYtochrome P450 family"/>
    <property type="match status" value="4"/>
</dbReference>
<proteinExistence type="inferred from homology"/>
<dbReference type="Gene3D" id="1.10.630.10">
    <property type="entry name" value="Cytochrome P450"/>
    <property type="match status" value="6"/>
</dbReference>
<dbReference type="CDD" id="cd20628">
    <property type="entry name" value="CYP4"/>
    <property type="match status" value="4"/>
</dbReference>
<keyword evidence="11 14" id="KW-0408">Iron</keyword>
<dbReference type="STRING" id="7168.A0A182NA53"/>
<keyword evidence="8" id="KW-0256">Endoplasmic reticulum</keyword>
<keyword evidence="13 15" id="KW-0472">Membrane</keyword>
<evidence type="ECO:0000256" key="14">
    <source>
        <dbReference type="PIRSR" id="PIRSR602401-1"/>
    </source>
</evidence>
<feature type="binding site" description="axial binding residue" evidence="14">
    <location>
        <position position="1210"/>
    </location>
    <ligand>
        <name>heme</name>
        <dbReference type="ChEBI" id="CHEBI:30413"/>
    </ligand>
    <ligandPart>
        <name>Fe</name>
        <dbReference type="ChEBI" id="CHEBI:18248"/>
    </ligandPart>
</feature>
<keyword evidence="17" id="KW-1185">Reference proteome</keyword>
<evidence type="ECO:0000256" key="2">
    <source>
        <dbReference type="ARBA" id="ARBA00003690"/>
    </source>
</evidence>
<dbReference type="PANTHER" id="PTHR24291:SF203">
    <property type="entry name" value="CYTOCHROME P450 4D1-RELATED"/>
    <property type="match status" value="1"/>
</dbReference>
<keyword evidence="15" id="KW-0812">Transmembrane</keyword>
<keyword evidence="6 14" id="KW-0349">Heme</keyword>
<protein>
    <submittedName>
        <fullName evidence="16">Uncharacterized protein</fullName>
    </submittedName>
</protein>
<name>A0A182NA53_9DIPT</name>
<dbReference type="GO" id="GO:0004497">
    <property type="term" value="F:monooxygenase activity"/>
    <property type="evidence" value="ECO:0007669"/>
    <property type="project" value="UniProtKB-KW"/>
</dbReference>
<dbReference type="GO" id="GO:0005789">
    <property type="term" value="C:endoplasmic reticulum membrane"/>
    <property type="evidence" value="ECO:0007669"/>
    <property type="project" value="UniProtKB-SubCell"/>
</dbReference>
<evidence type="ECO:0000256" key="11">
    <source>
        <dbReference type="ARBA" id="ARBA00023004"/>
    </source>
</evidence>
<organism evidence="16 17">
    <name type="scientific">Anopheles dirus</name>
    <dbReference type="NCBI Taxonomy" id="7168"/>
    <lineage>
        <taxon>Eukaryota</taxon>
        <taxon>Metazoa</taxon>
        <taxon>Ecdysozoa</taxon>
        <taxon>Arthropoda</taxon>
        <taxon>Hexapoda</taxon>
        <taxon>Insecta</taxon>
        <taxon>Pterygota</taxon>
        <taxon>Neoptera</taxon>
        <taxon>Endopterygota</taxon>
        <taxon>Diptera</taxon>
        <taxon>Nematocera</taxon>
        <taxon>Culicoidea</taxon>
        <taxon>Culicidae</taxon>
        <taxon>Anophelinae</taxon>
        <taxon>Anopheles</taxon>
    </lineage>
</organism>
<dbReference type="GO" id="GO:0020037">
    <property type="term" value="F:heme binding"/>
    <property type="evidence" value="ECO:0007669"/>
    <property type="project" value="InterPro"/>
</dbReference>
<dbReference type="InterPro" id="IPR002401">
    <property type="entry name" value="Cyt_P450_E_grp-I"/>
</dbReference>
<reference evidence="17" key="1">
    <citation type="submission" date="2013-03" db="EMBL/GenBank/DDBJ databases">
        <title>The Genome Sequence of Anopheles dirus WRAIR2.</title>
        <authorList>
            <consortium name="The Broad Institute Genomics Platform"/>
            <person name="Neafsey D.E."/>
            <person name="Walton C."/>
            <person name="Walker B."/>
            <person name="Young S.K."/>
            <person name="Zeng Q."/>
            <person name="Gargeya S."/>
            <person name="Fitzgerald M."/>
            <person name="Haas B."/>
            <person name="Abouelleil A."/>
            <person name="Allen A.W."/>
            <person name="Alvarado L."/>
            <person name="Arachchi H.M."/>
            <person name="Berlin A.M."/>
            <person name="Chapman S.B."/>
            <person name="Gainer-Dewar J."/>
            <person name="Goldberg J."/>
            <person name="Griggs A."/>
            <person name="Gujja S."/>
            <person name="Hansen M."/>
            <person name="Howarth C."/>
            <person name="Imamovic A."/>
            <person name="Ireland A."/>
            <person name="Larimer J."/>
            <person name="McCowan C."/>
            <person name="Murphy C."/>
            <person name="Pearson M."/>
            <person name="Poon T.W."/>
            <person name="Priest M."/>
            <person name="Roberts A."/>
            <person name="Saif S."/>
            <person name="Shea T."/>
            <person name="Sisk P."/>
            <person name="Sykes S."/>
            <person name="Wortman J."/>
            <person name="Nusbaum C."/>
            <person name="Birren B."/>
        </authorList>
    </citation>
    <scope>NUCLEOTIDE SEQUENCE [LARGE SCALE GENOMIC DNA]</scope>
    <source>
        <strain evidence="17">WRAIR2</strain>
    </source>
</reference>
<evidence type="ECO:0000256" key="5">
    <source>
        <dbReference type="ARBA" id="ARBA00010617"/>
    </source>
</evidence>
<dbReference type="GO" id="GO:0005506">
    <property type="term" value="F:iron ion binding"/>
    <property type="evidence" value="ECO:0007669"/>
    <property type="project" value="InterPro"/>
</dbReference>
<dbReference type="InterPro" id="IPR050196">
    <property type="entry name" value="Cytochrome_P450_Monoox"/>
</dbReference>
<evidence type="ECO:0000256" key="12">
    <source>
        <dbReference type="ARBA" id="ARBA00023033"/>
    </source>
</evidence>
<evidence type="ECO:0000256" key="10">
    <source>
        <dbReference type="ARBA" id="ARBA00023002"/>
    </source>
</evidence>
<reference evidence="16" key="2">
    <citation type="submission" date="2020-05" db="UniProtKB">
        <authorList>
            <consortium name="EnsemblMetazoa"/>
        </authorList>
    </citation>
    <scope>IDENTIFICATION</scope>
    <source>
        <strain evidence="16">WRAIR2</strain>
    </source>
</reference>
<evidence type="ECO:0000256" key="9">
    <source>
        <dbReference type="ARBA" id="ARBA00022848"/>
    </source>
</evidence>
<evidence type="ECO:0000256" key="7">
    <source>
        <dbReference type="ARBA" id="ARBA00022723"/>
    </source>
</evidence>
<comment type="function">
    <text evidence="2">May be involved in the metabolism of insect hormones and in the breakdown of synthetic insecticides.</text>
</comment>
<feature type="transmembrane region" description="Helical" evidence="15">
    <location>
        <begin position="517"/>
        <end position="537"/>
    </location>
</feature>
<evidence type="ECO:0000313" key="17">
    <source>
        <dbReference type="Proteomes" id="UP000075884"/>
    </source>
</evidence>
<dbReference type="InterPro" id="IPR036396">
    <property type="entry name" value="Cyt_P450_sf"/>
</dbReference>
<evidence type="ECO:0000256" key="13">
    <source>
        <dbReference type="ARBA" id="ARBA00023136"/>
    </source>
</evidence>
<dbReference type="InterPro" id="IPR001128">
    <property type="entry name" value="Cyt_P450"/>
</dbReference>
<evidence type="ECO:0000256" key="3">
    <source>
        <dbReference type="ARBA" id="ARBA00004174"/>
    </source>
</evidence>
<dbReference type="GO" id="GO:0016705">
    <property type="term" value="F:oxidoreductase activity, acting on paired donors, with incorporation or reduction of molecular oxygen"/>
    <property type="evidence" value="ECO:0007669"/>
    <property type="project" value="InterPro"/>
</dbReference>
<evidence type="ECO:0000256" key="6">
    <source>
        <dbReference type="ARBA" id="ARBA00022617"/>
    </source>
</evidence>
<evidence type="ECO:0000256" key="8">
    <source>
        <dbReference type="ARBA" id="ARBA00022824"/>
    </source>
</evidence>
<feature type="transmembrane region" description="Helical" evidence="15">
    <location>
        <begin position="1663"/>
        <end position="1685"/>
    </location>
</feature>
<comment type="similarity">
    <text evidence="5">Belongs to the cytochrome P450 family.</text>
</comment>
<dbReference type="PRINTS" id="PR00463">
    <property type="entry name" value="EP450I"/>
</dbReference>
<dbReference type="Proteomes" id="UP000075884">
    <property type="component" value="Unassembled WGS sequence"/>
</dbReference>
<keyword evidence="15" id="KW-1133">Transmembrane helix</keyword>
<evidence type="ECO:0000256" key="1">
    <source>
        <dbReference type="ARBA" id="ARBA00001971"/>
    </source>
</evidence>
<dbReference type="VEuPathDB" id="VectorBase:ADIR004529"/>
<dbReference type="InterPro" id="IPR017972">
    <property type="entry name" value="Cyt_P450_CS"/>
</dbReference>
<keyword evidence="7 14" id="KW-0479">Metal-binding</keyword>
<evidence type="ECO:0000313" key="16">
    <source>
        <dbReference type="EnsemblMetazoa" id="ADIR004529-PA"/>
    </source>
</evidence>
<dbReference type="EnsemblMetazoa" id="ADIR004529-RA">
    <property type="protein sequence ID" value="ADIR004529-PA"/>
    <property type="gene ID" value="ADIR004529"/>
</dbReference>
<evidence type="ECO:0000256" key="15">
    <source>
        <dbReference type="SAM" id="Phobius"/>
    </source>
</evidence>
<accession>A0A182NA53</accession>
<dbReference type="PRINTS" id="PR00385">
    <property type="entry name" value="P450"/>
</dbReference>
<dbReference type="PROSITE" id="PS00086">
    <property type="entry name" value="CYTOCHROME_P450"/>
    <property type="match status" value="4"/>
</dbReference>
<comment type="subcellular location">
    <subcellularLocation>
        <location evidence="4">Endoplasmic reticulum membrane</location>
        <topology evidence="4">Peripheral membrane protein</topology>
    </subcellularLocation>
    <subcellularLocation>
        <location evidence="3">Microsome membrane</location>
        <topology evidence="3">Peripheral membrane protein</topology>
    </subcellularLocation>
</comment>
<keyword evidence="10" id="KW-0560">Oxidoreductase</keyword>
<sequence>MLAMIVVSGLALLVSIAIWWTVANFGSALRYAGKLGGPVAYPLVGNGLLFINKTPAEFLQLLGRLIVQYGKCLRVWLGTQLIVLVTDPKDIEVLLSSPKYIEKSSEYDFIRPWLGEGLLISSGRKWQTHRKIITPTFHFKILEQFVEIFDQQGNTFVDILRLFAKSGETFDVFPLVTLCALDVICESAMGTKVNAQMNSESDYVKAVKEITNLIQLRIYDFVIRYEFFFRLSANRRRQRKALAILHGYTDSVIRARRQELNDGLATGKEDHEDSVGMKKRMAFLDMLLQSSVDGRPLTDLEIREEVDTFMFEGHDTTTSAISFMLLSLAKNPDVQQRAFNEVRNIVGDDRKQPVTMTMLNDMHYLDLVIKETLRLYPSVPLFGRKMLQNTEINGKIFPAGSNVVVLPFFLGRDPDYFPDPEKFDPERFNVETSAEKTNPYQYVPFSAGPRNCIGQKFAVAELKSLVSKVLRNYELLAPEEPQEETFIAELILRPEHGVPIRVKPRVVSGSASVASTMLFPAVAALVALAVLGLLVLYQRFGEMLRHTGKLGGPPAYPIIGNGLLFLNKPPAEFLRIIGGLVQKYGDSFRVWLGTQLVIVVLDPKDIESSVDGRPLTDLEIREEVDTFMFEGHDTTTSAISFLLQSLAKNPAIQRKVFDEVRDVVGDDRTRPVTMAMLNDMHYLDLVIKETLRLYPSVPLIGRKMLQTTEINGKTFPAGANLIIMPFFLGRNPRYFPDPERFDPERFNVERSAEKANPYQYIPFSAGPRNCIGQKFAVLELKSLVSKVLRHYEILPPAEQQDESFIAELILRPEHDFLQTVGRLVQQYGKCFRLWLGTQMLIVITEPKDVEVLLSSNKYIDKSIEYDFVRPWLGEGLLTSTGRKWHTHRKVITPTFHFKILEQFVEIFDQQSSTFVQVLKPHAESGDSFDIFRPVTLCALDVICETAMGTKVNAQLNADSKYVQAVKDITNLIQLRLFNFLIRYEFFFQFSSNRRMQLEALKVLHGYTDSVIKSRREELRQAANTEPDVNENDLGIKKKMAFLDMLLQSRIDGQPLTDLEIREEVDTFMFEGHDTTTSAISFLLQKLAKHPDIQRKVFDEVRNVVGEDRTRPVTLAMLNDMHYLDLVIKETLRLYPSVPMFGRRMMEDVEINGKVFPAGSNAIVLPFFLGRNPEFFPNPEKFDPERFNVETSAERTNPYQYVPFSAGPRNCIGQKFAVAEIKSLTSKLLRHYEILPPVGRYDETFIAELILRPENGIFVRLKPREVLAGTQWNEKSNEYRFLEPWLAKGLLTSSGEKWHRRRKALTPTFHFKILEHFVEVFERRASSLIGKLSGHADTGQPFDIFPYVQLFTLDVICETAMGTSINALEHSNSEYVRAVRTAAGVAMTRMFDVFMRCFFFYLSRSYFRQRRALKVLHGYTDRIIATRRSELQRTHGHRTSGADSDVGMKKRVAFLDLLLGLRIDGRPLSDDDIREEVNTFMFEGHDTTASAISFALWRLAKHPEVQRKVLRECRAVLGSDRNRPVTLGELQQLHYLELVIKETLRLYPSVPIIARKNAADVMLGGKKIPAGTTVMVGVYQMGRDERYFPDPLEFRPERFGPEASAERANPFRYVPFSAGPRNCIGQKFAINEMKCVLSALVLHFELVLSGDEPELRHVRGLPCFLLMVVNILLALLAVILTINYLLVRQNLKYGKNFPGPVPLPIVGCFYIYINLKPEDIIDFVSDLRNKYGNLFRVWIGNRLALFCTNVKYNETVLSSQRLIRKSELYKFLVPWLGDGLLLSTGPKWFNKRKILTPAFHFKILEQFIEVFHRQSGILVDRLRPEATGAPINIYPFVTLAALDIICETAMGTSINAQTDADSAYVKAITELSLVLTGRFVKVWQRVDFLFNLSADKRRQDRIIKVLHDFTTKIIQSRRQELMARGGVAGADEEDDSADLGTKRRMAFLDVLLQATIEGRPLTDKEIQEEVDTFMFEGHDTTTIAISFTLLLLARHPEVQEKVYQEVVDIVGSDARAPVSHRNLQDMKYLEMVIKESLRLYPPVPIIARRFTENVELGGKIVPEGSNFNIGIMHMHRDPTLFPEPDRFDPERFTPERTLEQSSPYAYVPFSAGPRNCIVLRWCFLP</sequence>
<keyword evidence="9" id="KW-0492">Microsome</keyword>
<dbReference type="SUPFAM" id="SSF48264">
    <property type="entry name" value="Cytochrome P450"/>
    <property type="match status" value="6"/>
</dbReference>
<evidence type="ECO:0000256" key="4">
    <source>
        <dbReference type="ARBA" id="ARBA00004406"/>
    </source>
</evidence>
<dbReference type="PANTHER" id="PTHR24291">
    <property type="entry name" value="CYTOCHROME P450 FAMILY 4"/>
    <property type="match status" value="1"/>
</dbReference>